<sequence length="555" mass="59315">MTTNRARPGFILTSLAALVVAASLSGCLSSSGSSSSSRATEPEANPLLASTSEGDIQGIALNGMRVFRGIPYAAAPVGELRLAPTQAAAQRDAVLELSEEFGAMCPQTSLMTGQPQGDEDCLFLNVYTPDQAEDLPVMVWIHGGAFVFGDGGGEYDPTRLVQQDVVVVTLNYRLGNLGFMAHPSLESDGGNFGLMDQQQALRWVKQNIQAFGGDPDNVTIFGESAGGHSVMSHVVSPRAQSEELFHKAIVQSGSYAPFQVPKVAAQFGGVQIANALGCDDLATAADCLRALPVPALLAAQGSQSMPSVDPDSDLLPLSIMAALQTGQFNTNLDMMIGSNQNEGTLFIALDELGGASLETLGEAEYRSRVTSFFAPYQASVPYDDDQIASDYLGFYASESAPLSTALSAIWTDFMFACNSSLHAGTFAAQGMNTFKYWFRDENAPWTLVSPALVSFDMGATHAGEIPYVLYPQELMRERYTGTDEEIDNLAGLMVDYWTSFAKFGDPNTSDGVAPAWPQAADNQYLVLDPPQPASTSALTFLGYHRCGYWANPPLR</sequence>
<dbReference type="PROSITE" id="PS51257">
    <property type="entry name" value="PROKAR_LIPOPROTEIN"/>
    <property type="match status" value="1"/>
</dbReference>
<comment type="similarity">
    <text evidence="1 3">Belongs to the type-B carboxylesterase/lipase family.</text>
</comment>
<evidence type="ECO:0000256" key="1">
    <source>
        <dbReference type="ARBA" id="ARBA00005964"/>
    </source>
</evidence>
<gene>
    <name evidence="6" type="ORF">BVH74_13210</name>
</gene>
<dbReference type="RefSeq" id="WP_080050515.1">
    <property type="nucleotide sequence ID" value="NZ_CP020100.1"/>
</dbReference>
<dbReference type="PANTHER" id="PTHR11559">
    <property type="entry name" value="CARBOXYLESTERASE"/>
    <property type="match status" value="1"/>
</dbReference>
<evidence type="ECO:0000256" key="2">
    <source>
        <dbReference type="ARBA" id="ARBA00022801"/>
    </source>
</evidence>
<dbReference type="AlphaFoldDB" id="A0A1V0B6U7"/>
<dbReference type="PROSITE" id="PS00941">
    <property type="entry name" value="CARBOXYLESTERASE_B_2"/>
    <property type="match status" value="1"/>
</dbReference>
<dbReference type="InterPro" id="IPR002018">
    <property type="entry name" value="CarbesteraseB"/>
</dbReference>
<reference evidence="6 7" key="1">
    <citation type="submission" date="2017-03" db="EMBL/GenBank/DDBJ databases">
        <title>Complete genome sequence of the novel DNRA strain Pseudomonas sp. S-6-2 isolated from Chinese polluted river sediment. Journal of Biotechnology.</title>
        <authorList>
            <person name="Li J."/>
            <person name="Xiang F."/>
            <person name="Wang L."/>
            <person name="Xi L."/>
            <person name="Liu J."/>
        </authorList>
    </citation>
    <scope>NUCLEOTIDE SEQUENCE [LARGE SCALE GENOMIC DNA]</scope>
    <source>
        <strain evidence="6 7">S-6-2</strain>
    </source>
</reference>
<dbReference type="EMBL" id="CP020100">
    <property type="protein sequence ID" value="AQZ95648.1"/>
    <property type="molecule type" value="Genomic_DNA"/>
</dbReference>
<dbReference type="Proteomes" id="UP000243488">
    <property type="component" value="Chromosome"/>
</dbReference>
<feature type="region of interest" description="Disordered" evidence="4">
    <location>
        <begin position="30"/>
        <end position="49"/>
    </location>
</feature>
<keyword evidence="2 3" id="KW-0378">Hydrolase</keyword>
<dbReference type="InterPro" id="IPR019826">
    <property type="entry name" value="Carboxylesterase_B_AS"/>
</dbReference>
<dbReference type="InterPro" id="IPR019819">
    <property type="entry name" value="Carboxylesterase_B_CS"/>
</dbReference>
<dbReference type="SUPFAM" id="SSF53474">
    <property type="entry name" value="alpha/beta-Hydrolases"/>
    <property type="match status" value="1"/>
</dbReference>
<dbReference type="STRING" id="1931241.BVH74_13210"/>
<accession>A0A1V0B6U7</accession>
<evidence type="ECO:0000313" key="7">
    <source>
        <dbReference type="Proteomes" id="UP000243488"/>
    </source>
</evidence>
<organism evidence="6 7">
    <name type="scientific">Halopseudomonas phragmitis</name>
    <dbReference type="NCBI Taxonomy" id="1931241"/>
    <lineage>
        <taxon>Bacteria</taxon>
        <taxon>Pseudomonadati</taxon>
        <taxon>Pseudomonadota</taxon>
        <taxon>Gammaproteobacteria</taxon>
        <taxon>Pseudomonadales</taxon>
        <taxon>Pseudomonadaceae</taxon>
        <taxon>Halopseudomonas</taxon>
    </lineage>
</organism>
<dbReference type="Pfam" id="PF00135">
    <property type="entry name" value="COesterase"/>
    <property type="match status" value="1"/>
</dbReference>
<evidence type="ECO:0000256" key="4">
    <source>
        <dbReference type="SAM" id="MobiDB-lite"/>
    </source>
</evidence>
<dbReference type="Gene3D" id="3.40.50.1820">
    <property type="entry name" value="alpha/beta hydrolase"/>
    <property type="match status" value="1"/>
</dbReference>
<evidence type="ECO:0000313" key="6">
    <source>
        <dbReference type="EMBL" id="AQZ95648.1"/>
    </source>
</evidence>
<dbReference type="EC" id="3.1.1.-" evidence="3"/>
<evidence type="ECO:0000259" key="5">
    <source>
        <dbReference type="Pfam" id="PF00135"/>
    </source>
</evidence>
<keyword evidence="7" id="KW-1185">Reference proteome</keyword>
<evidence type="ECO:0000256" key="3">
    <source>
        <dbReference type="RuleBase" id="RU361235"/>
    </source>
</evidence>
<dbReference type="InterPro" id="IPR029058">
    <property type="entry name" value="AB_hydrolase_fold"/>
</dbReference>
<feature type="domain" description="Carboxylesterase type B" evidence="5">
    <location>
        <begin position="49"/>
        <end position="529"/>
    </location>
</feature>
<dbReference type="PROSITE" id="PS00122">
    <property type="entry name" value="CARBOXYLESTERASE_B_1"/>
    <property type="match status" value="1"/>
</dbReference>
<proteinExistence type="inferred from homology"/>
<dbReference type="GO" id="GO:0016787">
    <property type="term" value="F:hydrolase activity"/>
    <property type="evidence" value="ECO:0007669"/>
    <property type="project" value="UniProtKB-KW"/>
</dbReference>
<name>A0A1V0B6U7_9GAMM</name>
<protein>
    <recommendedName>
        <fullName evidence="3">Carboxylic ester hydrolase</fullName>
        <ecNumber evidence="3">3.1.1.-</ecNumber>
    </recommendedName>
</protein>
<dbReference type="InterPro" id="IPR050309">
    <property type="entry name" value="Type-B_Carboxylest/Lipase"/>
</dbReference>
<dbReference type="KEGG" id="ppha:BVH74_13210"/>